<organism evidence="3 4">
    <name type="scientific">Salinimonas marina</name>
    <dbReference type="NCBI Taxonomy" id="2785918"/>
    <lineage>
        <taxon>Bacteria</taxon>
        <taxon>Pseudomonadati</taxon>
        <taxon>Pseudomonadota</taxon>
        <taxon>Gammaproteobacteria</taxon>
        <taxon>Alteromonadales</taxon>
        <taxon>Alteromonadaceae</taxon>
        <taxon>Alteromonas/Salinimonas group</taxon>
        <taxon>Salinimonas</taxon>
    </lineage>
</organism>
<dbReference type="PANTHER" id="PTHR42678">
    <property type="entry name" value="AMIDASE"/>
    <property type="match status" value="1"/>
</dbReference>
<dbReference type="AlphaFoldDB" id="A0A7S9HCX5"/>
<feature type="signal peptide" evidence="1">
    <location>
        <begin position="1"/>
        <end position="29"/>
    </location>
</feature>
<dbReference type="SUPFAM" id="SSF75304">
    <property type="entry name" value="Amidase signature (AS) enzymes"/>
    <property type="match status" value="1"/>
</dbReference>
<dbReference type="PROSITE" id="PS51257">
    <property type="entry name" value="PROKAR_LIPOPROTEIN"/>
    <property type="match status" value="1"/>
</dbReference>
<dbReference type="KEGG" id="smaa:IT774_15910"/>
<evidence type="ECO:0000259" key="2">
    <source>
        <dbReference type="Pfam" id="PF01425"/>
    </source>
</evidence>
<dbReference type="NCBIfam" id="NF006006">
    <property type="entry name" value="PRK08137.1"/>
    <property type="match status" value="1"/>
</dbReference>
<keyword evidence="4" id="KW-1185">Reference proteome</keyword>
<reference evidence="3 4" key="1">
    <citation type="submission" date="2020-11" db="EMBL/GenBank/DDBJ databases">
        <title>Complete genome sequence for Salinimonas sp. strain G2-b.</title>
        <authorList>
            <person name="Park S.-J."/>
        </authorList>
    </citation>
    <scope>NUCLEOTIDE SEQUENCE [LARGE SCALE GENOMIC DNA]</scope>
    <source>
        <strain evidence="3 4">G2-b</strain>
    </source>
</reference>
<evidence type="ECO:0000313" key="4">
    <source>
        <dbReference type="Proteomes" id="UP000595095"/>
    </source>
</evidence>
<dbReference type="Pfam" id="PF01425">
    <property type="entry name" value="Amidase"/>
    <property type="match status" value="1"/>
</dbReference>
<proteinExistence type="predicted"/>
<dbReference type="Proteomes" id="UP000595095">
    <property type="component" value="Chromosome"/>
</dbReference>
<dbReference type="Gene3D" id="3.90.1300.10">
    <property type="entry name" value="Amidase signature (AS) domain"/>
    <property type="match status" value="1"/>
</dbReference>
<evidence type="ECO:0000256" key="1">
    <source>
        <dbReference type="SAM" id="SignalP"/>
    </source>
</evidence>
<name>A0A7S9HCX5_9ALTE</name>
<keyword evidence="1" id="KW-0732">Signal</keyword>
<dbReference type="PANTHER" id="PTHR42678:SF34">
    <property type="entry name" value="OS04G0183300 PROTEIN"/>
    <property type="match status" value="1"/>
</dbReference>
<accession>A0A7S9HCX5</accession>
<feature type="domain" description="Amidase" evidence="2">
    <location>
        <begin position="69"/>
        <end position="516"/>
    </location>
</feature>
<dbReference type="RefSeq" id="WP_195810641.1">
    <property type="nucleotide sequence ID" value="NZ_CP064795.1"/>
</dbReference>
<evidence type="ECO:0000313" key="3">
    <source>
        <dbReference type="EMBL" id="QPG05554.1"/>
    </source>
</evidence>
<dbReference type="GO" id="GO:0004040">
    <property type="term" value="F:amidase activity"/>
    <property type="evidence" value="ECO:0007669"/>
    <property type="project" value="UniProtKB-EC"/>
</dbReference>
<feature type="chain" id="PRO_5032454919" evidence="1">
    <location>
        <begin position="30"/>
        <end position="553"/>
    </location>
</feature>
<dbReference type="InterPro" id="IPR023631">
    <property type="entry name" value="Amidase_dom"/>
</dbReference>
<protein>
    <submittedName>
        <fullName evidence="3">Amidase</fullName>
        <ecNumber evidence="3">3.5.1.4</ecNumber>
    </submittedName>
</protein>
<sequence length="553" mass="58897">MHRLQLFPVAVVLLLQACSNTLSSSSSTAASDTKAVASAPQSQVERLLDAPAYMQRQAIMDKKISVEALTQAYIERIRRLDARTQSVIAINPEAITQAQAKDAELARGQGQPGALFGLPVLLKDNIETQQLPTTAGSMALANNDTRRDAPLVHNLRQAGAIILGKTNLSEWANFRSEASVSGWSAIGGLTRNPYNLSRSACGSSSGSGAAMAADFAALAVGTETNGSIICPASFNGIVGYKPTVGLISRRYVVPISHSQDTAGPMVKSVTDAILMAKAMAGEDPRDTATVTNERVVLKAPEQLSNGLKGVKVGVVRFAQGDDERVLQQYNQALTTLEQQGAKLVEITAHQMPEAFWENAYHVLLAEFKTGINEYLAEVPNPLPATTLSGLIAYNEQSSRELGLFNQDIFEQAQATEGAQGTRYQQASNMVITATTENGIDKLLEQHQVDLLVAPSNAPAFLIDTLYGDHAPGGFIGIGYMAAIAGYPHVSVPAGLVNGMPVGLSFIGAKWQDNQVLAAGLAFEKGHAPIPAPQFLHSDAELEQHQQLLKPVQP</sequence>
<dbReference type="EMBL" id="CP064795">
    <property type="protein sequence ID" value="QPG05554.1"/>
    <property type="molecule type" value="Genomic_DNA"/>
</dbReference>
<dbReference type="EC" id="3.5.1.4" evidence="3"/>
<dbReference type="InterPro" id="IPR036928">
    <property type="entry name" value="AS_sf"/>
</dbReference>
<gene>
    <name evidence="3" type="ORF">IT774_15910</name>
</gene>
<keyword evidence="3" id="KW-0378">Hydrolase</keyword>